<evidence type="ECO:0000313" key="2">
    <source>
        <dbReference type="Proteomes" id="UP000238430"/>
    </source>
</evidence>
<dbReference type="PROSITE" id="PS51257">
    <property type="entry name" value="PROKAR_LIPOPROTEIN"/>
    <property type="match status" value="1"/>
</dbReference>
<dbReference type="Proteomes" id="UP000238430">
    <property type="component" value="Unassembled WGS sequence"/>
</dbReference>
<dbReference type="AlphaFoldDB" id="A0A2T1NFE5"/>
<proteinExistence type="predicted"/>
<evidence type="ECO:0008006" key="3">
    <source>
        <dbReference type="Google" id="ProtNLM"/>
    </source>
</evidence>
<evidence type="ECO:0000313" key="1">
    <source>
        <dbReference type="EMBL" id="PSG91150.1"/>
    </source>
</evidence>
<sequence length="70" mass="8072">MKTIFSIVFFMLTISLTSCRETKTEDNNNVETAVDSIQSIEEETVKMVEQLDQEAKDIDQDLQDLENLDQ</sequence>
<dbReference type="RefSeq" id="WP_106678663.1">
    <property type="nucleotide sequence ID" value="NZ_JACHWV010000007.1"/>
</dbReference>
<accession>A0A2T1NFE5</accession>
<name>A0A2T1NFE5_9FLAO</name>
<organism evidence="1 2">
    <name type="scientific">Mesoflavibacter zeaxanthinifaciens subsp. sabulilitoris</name>
    <dbReference type="NCBI Taxonomy" id="1520893"/>
    <lineage>
        <taxon>Bacteria</taxon>
        <taxon>Pseudomonadati</taxon>
        <taxon>Bacteroidota</taxon>
        <taxon>Flavobacteriia</taxon>
        <taxon>Flavobacteriales</taxon>
        <taxon>Flavobacteriaceae</taxon>
        <taxon>Mesoflavibacter</taxon>
    </lineage>
</organism>
<keyword evidence="2" id="KW-1185">Reference proteome</keyword>
<dbReference type="EMBL" id="PXOT01000022">
    <property type="protein sequence ID" value="PSG91150.1"/>
    <property type="molecule type" value="Genomic_DNA"/>
</dbReference>
<reference evidence="1 2" key="1">
    <citation type="submission" date="2018-03" db="EMBL/GenBank/DDBJ databases">
        <title>Mesoflavibacter sp. HG37 and Mesoflavibacter sp. HG96 sp.nov., two marine bacteria isolated from seawater of Western Pacific Ocean.</title>
        <authorList>
            <person name="Cheng H."/>
            <person name="Wu Y.-H."/>
            <person name="Guo L.-L."/>
            <person name="Xu X.-W."/>
        </authorList>
    </citation>
    <scope>NUCLEOTIDE SEQUENCE [LARGE SCALE GENOMIC DNA]</scope>
    <source>
        <strain evidence="1 2">KCTC 42117</strain>
    </source>
</reference>
<gene>
    <name evidence="1" type="ORF">C7H61_07830</name>
</gene>
<comment type="caution">
    <text evidence="1">The sequence shown here is derived from an EMBL/GenBank/DDBJ whole genome shotgun (WGS) entry which is preliminary data.</text>
</comment>
<protein>
    <recommendedName>
        <fullName evidence="3">Lipoprotein</fullName>
    </recommendedName>
</protein>